<dbReference type="AlphaFoldDB" id="A0A2T0X077"/>
<keyword evidence="1" id="KW-0597">Phosphoprotein</keyword>
<dbReference type="InterPro" id="IPR001789">
    <property type="entry name" value="Sig_transdc_resp-reg_receiver"/>
</dbReference>
<comment type="caution">
    <text evidence="3">The sequence shown here is derived from an EMBL/GenBank/DDBJ whole genome shotgun (WGS) entry which is preliminary data.</text>
</comment>
<evidence type="ECO:0000313" key="3">
    <source>
        <dbReference type="EMBL" id="PRY92348.1"/>
    </source>
</evidence>
<keyword evidence="4" id="KW-1185">Reference proteome</keyword>
<accession>A0A2T0X077</accession>
<dbReference type="RefSeq" id="WP_106262870.1">
    <property type="nucleotide sequence ID" value="NZ_PVTQ01000002.1"/>
</dbReference>
<evidence type="ECO:0000256" key="1">
    <source>
        <dbReference type="PROSITE-ProRule" id="PRU00169"/>
    </source>
</evidence>
<dbReference type="PROSITE" id="PS50110">
    <property type="entry name" value="RESPONSE_REGULATORY"/>
    <property type="match status" value="1"/>
</dbReference>
<feature type="modified residue" description="4-aspartylphosphate" evidence="1">
    <location>
        <position position="66"/>
    </location>
</feature>
<sequence length="142" mass="15993">MNALFPKQTSKATLLVVDDDEIDREIILRALAEHGLEVPVAYAANGNEAIELMKAETDTAFVVLLDLNMPVLDGFETLDVMRKDPDLMKTPVFILSTSDEERDIDQSYRMGISGYLRKAEIDEGMERIISLMRAYIETVKLP</sequence>
<dbReference type="PANTHER" id="PTHR44520">
    <property type="entry name" value="RESPONSE REGULATOR RCP1-RELATED"/>
    <property type="match status" value="1"/>
</dbReference>
<feature type="domain" description="Response regulatory" evidence="2">
    <location>
        <begin position="13"/>
        <end position="133"/>
    </location>
</feature>
<dbReference type="Proteomes" id="UP000238392">
    <property type="component" value="Unassembled WGS sequence"/>
</dbReference>
<evidence type="ECO:0000313" key="4">
    <source>
        <dbReference type="Proteomes" id="UP000238392"/>
    </source>
</evidence>
<organism evidence="3 4">
    <name type="scientific">Donghicola tyrosinivorans</name>
    <dbReference type="NCBI Taxonomy" id="1652492"/>
    <lineage>
        <taxon>Bacteria</taxon>
        <taxon>Pseudomonadati</taxon>
        <taxon>Pseudomonadota</taxon>
        <taxon>Alphaproteobacteria</taxon>
        <taxon>Rhodobacterales</taxon>
        <taxon>Roseobacteraceae</taxon>
        <taxon>Donghicola</taxon>
    </lineage>
</organism>
<dbReference type="EMBL" id="PVTQ01000002">
    <property type="protein sequence ID" value="PRY92348.1"/>
    <property type="molecule type" value="Genomic_DNA"/>
</dbReference>
<dbReference type="PANTHER" id="PTHR44520:SF2">
    <property type="entry name" value="RESPONSE REGULATOR RCP1"/>
    <property type="match status" value="1"/>
</dbReference>
<reference evidence="3 4" key="1">
    <citation type="submission" date="2018-03" db="EMBL/GenBank/DDBJ databases">
        <title>Genomic Encyclopedia of Archaeal and Bacterial Type Strains, Phase II (KMG-II): from individual species to whole genera.</title>
        <authorList>
            <person name="Goeker M."/>
        </authorList>
    </citation>
    <scope>NUCLEOTIDE SEQUENCE [LARGE SCALE GENOMIC DNA]</scope>
    <source>
        <strain evidence="3 4">DSM 100212</strain>
    </source>
</reference>
<evidence type="ECO:0000259" key="2">
    <source>
        <dbReference type="PROSITE" id="PS50110"/>
    </source>
</evidence>
<protein>
    <recommendedName>
        <fullName evidence="2">Response regulatory domain-containing protein</fullName>
    </recommendedName>
</protein>
<dbReference type="SMART" id="SM00448">
    <property type="entry name" value="REC"/>
    <property type="match status" value="1"/>
</dbReference>
<dbReference type="Pfam" id="PF00072">
    <property type="entry name" value="Response_reg"/>
    <property type="match status" value="1"/>
</dbReference>
<dbReference type="SUPFAM" id="SSF52172">
    <property type="entry name" value="CheY-like"/>
    <property type="match status" value="1"/>
</dbReference>
<dbReference type="Gene3D" id="3.40.50.2300">
    <property type="match status" value="1"/>
</dbReference>
<gene>
    <name evidence="3" type="ORF">CLV74_102263</name>
</gene>
<dbReference type="OrthoDB" id="9793549at2"/>
<proteinExistence type="predicted"/>
<name>A0A2T0X077_9RHOB</name>
<dbReference type="InterPro" id="IPR052893">
    <property type="entry name" value="TCS_response_regulator"/>
</dbReference>
<dbReference type="GO" id="GO:0000160">
    <property type="term" value="P:phosphorelay signal transduction system"/>
    <property type="evidence" value="ECO:0007669"/>
    <property type="project" value="InterPro"/>
</dbReference>
<dbReference type="InterPro" id="IPR011006">
    <property type="entry name" value="CheY-like_superfamily"/>
</dbReference>